<gene>
    <name evidence="2" type="primary">rnk</name>
    <name evidence="2" type="ORF">FLAPXU55_04531</name>
</gene>
<dbReference type="Pfam" id="PF01272">
    <property type="entry name" value="GreA_GreB"/>
    <property type="match status" value="1"/>
</dbReference>
<dbReference type="PANTHER" id="PTHR30437:SF5">
    <property type="entry name" value="REGULATOR OF NUCLEOSIDE DIPHOSPHATE KINASE"/>
    <property type="match status" value="1"/>
</dbReference>
<dbReference type="SUPFAM" id="SSF54534">
    <property type="entry name" value="FKBP-like"/>
    <property type="match status" value="1"/>
</dbReference>
<reference evidence="2 3" key="1">
    <citation type="submission" date="2020-06" db="EMBL/GenBank/DDBJ databases">
        <authorList>
            <person name="Criscuolo A."/>
        </authorList>
    </citation>
    <scope>NUCLEOTIDE SEQUENCE [LARGE SCALE GENOMIC DNA]</scope>
    <source>
        <strain evidence="2">PXU-55</strain>
    </source>
</reference>
<dbReference type="PANTHER" id="PTHR30437">
    <property type="entry name" value="TRANSCRIPTION ELONGATION FACTOR GREA"/>
    <property type="match status" value="1"/>
</dbReference>
<organism evidence="2 3">
    <name type="scientific">Flavobacterium panici</name>
    <dbReference type="NCBI Taxonomy" id="2654843"/>
    <lineage>
        <taxon>Bacteria</taxon>
        <taxon>Pseudomonadati</taxon>
        <taxon>Bacteroidota</taxon>
        <taxon>Flavobacteriia</taxon>
        <taxon>Flavobacteriales</taxon>
        <taxon>Flavobacteriaceae</taxon>
        <taxon>Flavobacterium</taxon>
    </lineage>
</organism>
<protein>
    <submittedName>
        <fullName evidence="2">Regulator of nucleoside diphosphate kinase</fullName>
    </submittedName>
</protein>
<accession>A0A9N8P480</accession>
<proteinExistence type="predicted"/>
<dbReference type="GO" id="GO:0070063">
    <property type="term" value="F:RNA polymerase binding"/>
    <property type="evidence" value="ECO:0007669"/>
    <property type="project" value="InterPro"/>
</dbReference>
<dbReference type="GO" id="GO:0006354">
    <property type="term" value="P:DNA-templated transcription elongation"/>
    <property type="evidence" value="ECO:0007669"/>
    <property type="project" value="TreeGrafter"/>
</dbReference>
<sequence>MLFSEELYIILYGNEANKKVMSHNIILTTGTYDLIKDHIRRKKVTPQEEELLLGQLKNASQVLRKNLPEDIVSINRKITYKDHTNNEEKTILLVGPEKVKVSKKKISVLSDEGIAMVGYKVGDLIEWPAKKGNLKLEILKVEVEA</sequence>
<dbReference type="GO" id="GO:0016301">
    <property type="term" value="F:kinase activity"/>
    <property type="evidence" value="ECO:0007669"/>
    <property type="project" value="UniProtKB-KW"/>
</dbReference>
<feature type="domain" description="Transcription elongation factor GreA/GreB C-terminal" evidence="1">
    <location>
        <begin position="68"/>
        <end position="142"/>
    </location>
</feature>
<evidence type="ECO:0000259" key="1">
    <source>
        <dbReference type="Pfam" id="PF01272"/>
    </source>
</evidence>
<dbReference type="InterPro" id="IPR023459">
    <property type="entry name" value="Tscrpt_elong_fac_GreA/B_fam"/>
</dbReference>
<keyword evidence="3" id="KW-1185">Reference proteome</keyword>
<dbReference type="EMBL" id="CAIJDE010000064">
    <property type="protein sequence ID" value="CAC9976803.1"/>
    <property type="molecule type" value="Genomic_DNA"/>
</dbReference>
<keyword evidence="2" id="KW-0808">Transferase</keyword>
<evidence type="ECO:0000313" key="2">
    <source>
        <dbReference type="EMBL" id="CAC9976803.1"/>
    </source>
</evidence>
<evidence type="ECO:0000313" key="3">
    <source>
        <dbReference type="Proteomes" id="UP000533639"/>
    </source>
</evidence>
<dbReference type="InterPro" id="IPR001437">
    <property type="entry name" value="Tscrpt_elong_fac_GreA/B_C"/>
</dbReference>
<keyword evidence="2" id="KW-0418">Kinase</keyword>
<comment type="caution">
    <text evidence="2">The sequence shown here is derived from an EMBL/GenBank/DDBJ whole genome shotgun (WGS) entry which is preliminary data.</text>
</comment>
<dbReference type="Proteomes" id="UP000533639">
    <property type="component" value="Unassembled WGS sequence"/>
</dbReference>
<dbReference type="GO" id="GO:0032784">
    <property type="term" value="P:regulation of DNA-templated transcription elongation"/>
    <property type="evidence" value="ECO:0007669"/>
    <property type="project" value="InterPro"/>
</dbReference>
<dbReference type="AlphaFoldDB" id="A0A9N8P480"/>
<dbReference type="Gene3D" id="3.10.50.30">
    <property type="entry name" value="Transcription elongation factor, GreA/GreB, C-terminal domain"/>
    <property type="match status" value="1"/>
</dbReference>
<name>A0A9N8P480_9FLAO</name>
<dbReference type="InterPro" id="IPR036953">
    <property type="entry name" value="GreA/GreB_C_sf"/>
</dbReference>
<dbReference type="GO" id="GO:0003677">
    <property type="term" value="F:DNA binding"/>
    <property type="evidence" value="ECO:0007669"/>
    <property type="project" value="InterPro"/>
</dbReference>